<evidence type="ECO:0000256" key="2">
    <source>
        <dbReference type="ARBA" id="ARBA00022723"/>
    </source>
</evidence>
<feature type="domain" description="Radical SAM core" evidence="5">
    <location>
        <begin position="27"/>
        <end position="251"/>
    </location>
</feature>
<dbReference type="InterPro" id="IPR013785">
    <property type="entry name" value="Aldolase_TIM"/>
</dbReference>
<dbReference type="EMBL" id="BOMQ01000059">
    <property type="protein sequence ID" value="GIE51432.1"/>
    <property type="molecule type" value="Genomic_DNA"/>
</dbReference>
<comment type="caution">
    <text evidence="6">The sequence shown here is derived from an EMBL/GenBank/DDBJ whole genome shotgun (WGS) entry which is preliminary data.</text>
</comment>
<evidence type="ECO:0000256" key="1">
    <source>
        <dbReference type="ARBA" id="ARBA00022691"/>
    </source>
</evidence>
<dbReference type="Proteomes" id="UP000647172">
    <property type="component" value="Unassembled WGS sequence"/>
</dbReference>
<dbReference type="SFLD" id="SFLDG01386">
    <property type="entry name" value="main_SPASM_domain-containing"/>
    <property type="match status" value="1"/>
</dbReference>
<accession>A0A919JLM8</accession>
<proteinExistence type="predicted"/>
<dbReference type="InterPro" id="IPR007197">
    <property type="entry name" value="rSAM"/>
</dbReference>
<dbReference type="PANTHER" id="PTHR11228">
    <property type="entry name" value="RADICAL SAM DOMAIN PROTEIN"/>
    <property type="match status" value="1"/>
</dbReference>
<name>A0A919JLM8_9ACTN</name>
<reference evidence="6" key="1">
    <citation type="submission" date="2021-01" db="EMBL/GenBank/DDBJ databases">
        <title>Whole genome shotgun sequence of Actinoplanes nipponensis NBRC 14063.</title>
        <authorList>
            <person name="Komaki H."/>
            <person name="Tamura T."/>
        </authorList>
    </citation>
    <scope>NUCLEOTIDE SEQUENCE</scope>
    <source>
        <strain evidence="6">NBRC 14063</strain>
    </source>
</reference>
<evidence type="ECO:0000256" key="4">
    <source>
        <dbReference type="ARBA" id="ARBA00023014"/>
    </source>
</evidence>
<dbReference type="GO" id="GO:0003824">
    <property type="term" value="F:catalytic activity"/>
    <property type="evidence" value="ECO:0007669"/>
    <property type="project" value="InterPro"/>
</dbReference>
<keyword evidence="7" id="KW-1185">Reference proteome</keyword>
<evidence type="ECO:0000313" key="7">
    <source>
        <dbReference type="Proteomes" id="UP000647172"/>
    </source>
</evidence>
<dbReference type="InterPro" id="IPR050377">
    <property type="entry name" value="Radical_SAM_PqqE_MftC-like"/>
</dbReference>
<dbReference type="InterPro" id="IPR058240">
    <property type="entry name" value="rSAM_sf"/>
</dbReference>
<dbReference type="AlphaFoldDB" id="A0A919JLM8"/>
<dbReference type="PROSITE" id="PS51918">
    <property type="entry name" value="RADICAL_SAM"/>
    <property type="match status" value="1"/>
</dbReference>
<dbReference type="CDD" id="cd01335">
    <property type="entry name" value="Radical_SAM"/>
    <property type="match status" value="1"/>
</dbReference>
<dbReference type="GO" id="GO:0051536">
    <property type="term" value="F:iron-sulfur cluster binding"/>
    <property type="evidence" value="ECO:0007669"/>
    <property type="project" value="UniProtKB-KW"/>
</dbReference>
<dbReference type="RefSeq" id="WP_203771960.1">
    <property type="nucleotide sequence ID" value="NZ_BOMQ01000059.1"/>
</dbReference>
<sequence>MTIAEKARLAMFFGRLAVKERLAPRLHVRPLVAELFLTDNCNLRCTSCGCWTANTKGELSTGEWRDVLRQLVALRIHKVNFTGGEPLLRPDAIGLMAYARSAGVRHLHLNSNGIRLTPAVLEEVIAAGVRSFNVSVDGPTALVHDRIRGRLGAFATTTEHLRHLIAERDRHRLKVRMNFTVMRDNVDSLPAIAALAQELDVTLYLNLVTDRTFLFRTDAVTDQTAVDRGRLDAALAELERMARRDRRRLPRYSDLRYLRGHFSDLVQRDLPCAESQLKLMIHSQGQVGGCWAHDPTATVRARTLAEIVDAPEYREEHARLFRKECVGCGSNYSLNLRWRPGTYLADLQWRAGRRSLAV</sequence>
<gene>
    <name evidence="6" type="ORF">Ani05nite_49660</name>
</gene>
<keyword evidence="1" id="KW-0949">S-adenosyl-L-methionine</keyword>
<evidence type="ECO:0000256" key="3">
    <source>
        <dbReference type="ARBA" id="ARBA00023004"/>
    </source>
</evidence>
<dbReference type="GO" id="GO:0046872">
    <property type="term" value="F:metal ion binding"/>
    <property type="evidence" value="ECO:0007669"/>
    <property type="project" value="UniProtKB-KW"/>
</dbReference>
<keyword evidence="3" id="KW-0408">Iron</keyword>
<keyword evidence="4" id="KW-0411">Iron-sulfur</keyword>
<dbReference type="SFLD" id="SFLDS00029">
    <property type="entry name" value="Radical_SAM"/>
    <property type="match status" value="1"/>
</dbReference>
<dbReference type="PANTHER" id="PTHR11228:SF7">
    <property type="entry name" value="PQQA PEPTIDE CYCLASE"/>
    <property type="match status" value="1"/>
</dbReference>
<dbReference type="SUPFAM" id="SSF102114">
    <property type="entry name" value="Radical SAM enzymes"/>
    <property type="match status" value="1"/>
</dbReference>
<dbReference type="Pfam" id="PF04055">
    <property type="entry name" value="Radical_SAM"/>
    <property type="match status" value="1"/>
</dbReference>
<evidence type="ECO:0000313" key="6">
    <source>
        <dbReference type="EMBL" id="GIE51432.1"/>
    </source>
</evidence>
<evidence type="ECO:0000259" key="5">
    <source>
        <dbReference type="PROSITE" id="PS51918"/>
    </source>
</evidence>
<keyword evidence="2" id="KW-0479">Metal-binding</keyword>
<dbReference type="SFLD" id="SFLDG01067">
    <property type="entry name" value="SPASM/twitch_domain_containing"/>
    <property type="match status" value="1"/>
</dbReference>
<organism evidence="6 7">
    <name type="scientific">Actinoplanes nipponensis</name>
    <dbReference type="NCBI Taxonomy" id="135950"/>
    <lineage>
        <taxon>Bacteria</taxon>
        <taxon>Bacillati</taxon>
        <taxon>Actinomycetota</taxon>
        <taxon>Actinomycetes</taxon>
        <taxon>Micromonosporales</taxon>
        <taxon>Micromonosporaceae</taxon>
        <taxon>Actinoplanes</taxon>
    </lineage>
</organism>
<dbReference type="Gene3D" id="3.20.20.70">
    <property type="entry name" value="Aldolase class I"/>
    <property type="match status" value="1"/>
</dbReference>
<protein>
    <recommendedName>
        <fullName evidence="5">Radical SAM core domain-containing protein</fullName>
    </recommendedName>
</protein>